<dbReference type="InterPro" id="IPR000183">
    <property type="entry name" value="Orn/DAP/Arg_de-COase"/>
</dbReference>
<accession>A0A5C7H4V3</accession>
<evidence type="ECO:0000313" key="11">
    <source>
        <dbReference type="EMBL" id="TXG51981.1"/>
    </source>
</evidence>
<comment type="pathway">
    <text evidence="5">Amine and polyamine biosynthesis; putrescine biosynthesis via L-ornithine pathway; putrescine from L-ornithine: step 1/1.</text>
</comment>
<dbReference type="PANTHER" id="PTHR11482">
    <property type="entry name" value="ARGININE/DIAMINOPIMELATE/ORNITHINE DECARBOXYLASE"/>
    <property type="match status" value="1"/>
</dbReference>
<dbReference type="PRINTS" id="PR01182">
    <property type="entry name" value="ORNDCRBXLASE"/>
</dbReference>
<evidence type="ECO:0000256" key="3">
    <source>
        <dbReference type="ARBA" id="ARBA00022898"/>
    </source>
</evidence>
<comment type="catalytic activity">
    <reaction evidence="8">
        <text>L-ornithine + H(+) = putrescine + CO2</text>
        <dbReference type="Rhea" id="RHEA:22964"/>
        <dbReference type="ChEBI" id="CHEBI:15378"/>
        <dbReference type="ChEBI" id="CHEBI:16526"/>
        <dbReference type="ChEBI" id="CHEBI:46911"/>
        <dbReference type="ChEBI" id="CHEBI:326268"/>
        <dbReference type="EC" id="4.1.1.17"/>
    </reaction>
</comment>
<dbReference type="PANTHER" id="PTHR11482:SF6">
    <property type="entry name" value="ORNITHINE DECARBOXYLASE 1-RELATED"/>
    <property type="match status" value="1"/>
</dbReference>
<evidence type="ECO:0000256" key="9">
    <source>
        <dbReference type="PIRSR" id="PIRSR600183-50"/>
    </source>
</evidence>
<keyword evidence="12" id="KW-1185">Reference proteome</keyword>
<gene>
    <name evidence="11" type="ORF">EZV62_021150</name>
</gene>
<dbReference type="InterPro" id="IPR022653">
    <property type="entry name" value="De-COase2_pyr-phos_BS"/>
</dbReference>
<dbReference type="Pfam" id="PF02784">
    <property type="entry name" value="Orn_Arg_deC_N"/>
    <property type="match status" value="1"/>
</dbReference>
<evidence type="ECO:0000256" key="1">
    <source>
        <dbReference type="ARBA" id="ARBA00001933"/>
    </source>
</evidence>
<dbReference type="Gene3D" id="2.40.37.10">
    <property type="entry name" value="Lyase, Ornithine Decarboxylase, Chain A, domain 1"/>
    <property type="match status" value="1"/>
</dbReference>
<feature type="active site" description="Proton donor" evidence="9">
    <location>
        <position position="363"/>
    </location>
</feature>
<dbReference type="InterPro" id="IPR022657">
    <property type="entry name" value="De-COase2_CS"/>
</dbReference>
<evidence type="ECO:0000256" key="4">
    <source>
        <dbReference type="ARBA" id="ARBA00023239"/>
    </source>
</evidence>
<comment type="cofactor">
    <cofactor evidence="1 9">
        <name>pyridoxal 5'-phosphate</name>
        <dbReference type="ChEBI" id="CHEBI:597326"/>
    </cofactor>
</comment>
<feature type="modified residue" description="N6-(pyridoxal phosphate)lysine" evidence="9">
    <location>
        <position position="79"/>
    </location>
</feature>
<dbReference type="GO" id="GO:0005737">
    <property type="term" value="C:cytoplasm"/>
    <property type="evidence" value="ECO:0007669"/>
    <property type="project" value="TreeGrafter"/>
</dbReference>
<evidence type="ECO:0000259" key="10">
    <source>
        <dbReference type="Pfam" id="PF02784"/>
    </source>
</evidence>
<keyword evidence="4" id="KW-0456">Lyase</keyword>
<dbReference type="OrthoDB" id="5034579at2759"/>
<dbReference type="GO" id="GO:0033387">
    <property type="term" value="P:putrescine biosynthetic process from arginine, via ornithine"/>
    <property type="evidence" value="ECO:0007669"/>
    <property type="project" value="UniProtKB-UniPathway"/>
</dbReference>
<dbReference type="Proteomes" id="UP000323000">
    <property type="component" value="Chromosome 10"/>
</dbReference>
<sequence length="414" mass="45064">MGIFSSPNSLQKVLGAPGVEGKSVTKLTKGGLTEFIQSIIVKTEEMKEPFYILDLGVVMSLYENWTQNLPMIQPFYAVKCNPEPALLGALAAFGSNFDCASKGEIKAILALGVSPDRIIFANPCKAESHIKYAASVGVNLTTFDSKEELDKIRMWHPECKLLIRIKPPLECKDVRELSTKFGALNEEVLPLLRSAKGLGLNVVGVAFHIGSAAKDSRAYREAIAAAKAIFDTAILLGMPKMYVVDVGGGFTADSYFNEMAPVIKAALQDYFPNEPGLSVISEPGRYFAETSSTLVTNIIGKRVRGELREYWINDGTYGSFNGIPRDNIRPTITCTPIACMSNPSNPTCKELCTYKATVFGPTCDSLDTILKGHQLPELHVNDWLVFKEMGAYTAAGGSNFNGFDMASTSTYLAF</sequence>
<evidence type="ECO:0000256" key="5">
    <source>
        <dbReference type="ARBA" id="ARBA00034115"/>
    </source>
</evidence>
<dbReference type="PROSITE" id="PS00878">
    <property type="entry name" value="ODR_DC_2_1"/>
    <property type="match status" value="1"/>
</dbReference>
<dbReference type="InterPro" id="IPR022644">
    <property type="entry name" value="De-COase2_N"/>
</dbReference>
<comment type="caution">
    <text evidence="11">The sequence shown here is derived from an EMBL/GenBank/DDBJ whole genome shotgun (WGS) entry which is preliminary data.</text>
</comment>
<dbReference type="FunFam" id="3.20.20.10:FF:000005">
    <property type="entry name" value="Ornithine decarboxylase"/>
    <property type="match status" value="1"/>
</dbReference>
<protein>
    <recommendedName>
        <fullName evidence="6">ornithine decarboxylase</fullName>
        <ecNumber evidence="6">4.1.1.17</ecNumber>
    </recommendedName>
</protein>
<organism evidence="11 12">
    <name type="scientific">Acer yangbiense</name>
    <dbReference type="NCBI Taxonomy" id="1000413"/>
    <lineage>
        <taxon>Eukaryota</taxon>
        <taxon>Viridiplantae</taxon>
        <taxon>Streptophyta</taxon>
        <taxon>Embryophyta</taxon>
        <taxon>Tracheophyta</taxon>
        <taxon>Spermatophyta</taxon>
        <taxon>Magnoliopsida</taxon>
        <taxon>eudicotyledons</taxon>
        <taxon>Gunneridae</taxon>
        <taxon>Pentapetalae</taxon>
        <taxon>rosids</taxon>
        <taxon>malvids</taxon>
        <taxon>Sapindales</taxon>
        <taxon>Sapindaceae</taxon>
        <taxon>Hippocastanoideae</taxon>
        <taxon>Acereae</taxon>
        <taxon>Acer</taxon>
    </lineage>
</organism>
<proteinExistence type="inferred from homology"/>
<name>A0A5C7H4V3_9ROSI</name>
<dbReference type="CDD" id="cd00622">
    <property type="entry name" value="PLPDE_III_ODC"/>
    <property type="match status" value="1"/>
</dbReference>
<dbReference type="SUPFAM" id="SSF51419">
    <property type="entry name" value="PLP-binding barrel"/>
    <property type="match status" value="1"/>
</dbReference>
<dbReference type="InterPro" id="IPR002433">
    <property type="entry name" value="Orn_de-COase"/>
</dbReference>
<evidence type="ECO:0000256" key="7">
    <source>
        <dbReference type="ARBA" id="ARBA00046672"/>
    </source>
</evidence>
<evidence type="ECO:0000256" key="6">
    <source>
        <dbReference type="ARBA" id="ARBA00034138"/>
    </source>
</evidence>
<dbReference type="InterPro" id="IPR029066">
    <property type="entry name" value="PLP-binding_barrel"/>
</dbReference>
<evidence type="ECO:0000256" key="2">
    <source>
        <dbReference type="ARBA" id="ARBA00008872"/>
    </source>
</evidence>
<dbReference type="GO" id="GO:0004586">
    <property type="term" value="F:ornithine decarboxylase activity"/>
    <property type="evidence" value="ECO:0007669"/>
    <property type="project" value="UniProtKB-EC"/>
</dbReference>
<feature type="domain" description="Orn/DAP/Arg decarboxylase 2 N-terminal" evidence="10">
    <location>
        <begin position="58"/>
        <end position="288"/>
    </location>
</feature>
<evidence type="ECO:0000313" key="12">
    <source>
        <dbReference type="Proteomes" id="UP000323000"/>
    </source>
</evidence>
<comment type="subunit">
    <text evidence="7">Homodimer. Only the dimer is catalytically active, as the active sites are constructed of residues from both monomers.</text>
</comment>
<dbReference type="UniPathway" id="UPA00535">
    <property type="reaction ID" value="UER00288"/>
</dbReference>
<keyword evidence="3 9" id="KW-0663">Pyridoxal phosphate</keyword>
<reference evidence="12" key="1">
    <citation type="journal article" date="2019" name="Gigascience">
        <title>De novo genome assembly of the endangered Acer yangbiense, a plant species with extremely small populations endemic to Yunnan Province, China.</title>
        <authorList>
            <person name="Yang J."/>
            <person name="Wariss H.M."/>
            <person name="Tao L."/>
            <person name="Zhang R."/>
            <person name="Yun Q."/>
            <person name="Hollingsworth P."/>
            <person name="Dao Z."/>
            <person name="Luo G."/>
            <person name="Guo H."/>
            <person name="Ma Y."/>
            <person name="Sun W."/>
        </authorList>
    </citation>
    <scope>NUCLEOTIDE SEQUENCE [LARGE SCALE GENOMIC DNA]</scope>
    <source>
        <strain evidence="12">cv. Malutang</strain>
    </source>
</reference>
<dbReference type="EC" id="4.1.1.17" evidence="6"/>
<dbReference type="AlphaFoldDB" id="A0A5C7H4V3"/>
<dbReference type="PRINTS" id="PR01179">
    <property type="entry name" value="ODADCRBXLASE"/>
</dbReference>
<dbReference type="Gene3D" id="3.20.20.10">
    <property type="entry name" value="Alanine racemase"/>
    <property type="match status" value="1"/>
</dbReference>
<dbReference type="SUPFAM" id="SSF50621">
    <property type="entry name" value="Alanine racemase C-terminal domain-like"/>
    <property type="match status" value="1"/>
</dbReference>
<comment type="similarity">
    <text evidence="2">Belongs to the Orn/Lys/Arg decarboxylase class-II family.</text>
</comment>
<evidence type="ECO:0000256" key="8">
    <source>
        <dbReference type="ARBA" id="ARBA00049127"/>
    </source>
</evidence>
<dbReference type="PROSITE" id="PS00879">
    <property type="entry name" value="ODR_DC_2_2"/>
    <property type="match status" value="1"/>
</dbReference>
<dbReference type="EMBL" id="VAHF01000010">
    <property type="protein sequence ID" value="TXG51981.1"/>
    <property type="molecule type" value="Genomic_DNA"/>
</dbReference>
<dbReference type="InterPro" id="IPR009006">
    <property type="entry name" value="Ala_racemase/Decarboxylase_C"/>
</dbReference>